<feature type="transmembrane region" description="Helical" evidence="7">
    <location>
        <begin position="229"/>
        <end position="254"/>
    </location>
</feature>
<comment type="similarity">
    <text evidence="2">Belongs to the VirD4/TraG family.</text>
</comment>
<keyword evidence="3" id="KW-1003">Cell membrane</keyword>
<dbReference type="InterPro" id="IPR003688">
    <property type="entry name" value="TraG/VirD4"/>
</dbReference>
<evidence type="ECO:0000256" key="4">
    <source>
        <dbReference type="ARBA" id="ARBA00022692"/>
    </source>
</evidence>
<feature type="transmembrane region" description="Helical" evidence="7">
    <location>
        <begin position="46"/>
        <end position="69"/>
    </location>
</feature>
<evidence type="ECO:0000256" key="3">
    <source>
        <dbReference type="ARBA" id="ARBA00022475"/>
    </source>
</evidence>
<dbReference type="AlphaFoldDB" id="A0ABD6XFW6"/>
<reference evidence="9 10" key="1">
    <citation type="journal article" date="2018" name="Genome Announc.">
        <title>Fifty-Six Draft Genome Sequences of 10 Lactobacillus Species from 22 Commercial Dietary Supplements.</title>
        <authorList>
            <person name="Gangiredla J."/>
            <person name="Barnaba T.J."/>
            <person name="Mammel M.K."/>
            <person name="Lacher D.W."/>
            <person name="Elkins C.A."/>
            <person name="Lampel K.A."/>
            <person name="Whitehouse C.A."/>
            <person name="Tartera C."/>
        </authorList>
    </citation>
    <scope>NUCLEOTIDE SEQUENCE [LARGE SCALE GENOMIC DNA]</scope>
    <source>
        <strain evidence="9 10">DS11_12</strain>
    </source>
</reference>
<evidence type="ECO:0000256" key="5">
    <source>
        <dbReference type="ARBA" id="ARBA00022989"/>
    </source>
</evidence>
<dbReference type="PANTHER" id="PTHR37937:SF1">
    <property type="entry name" value="CONJUGATIVE TRANSFER: DNA TRANSPORT"/>
    <property type="match status" value="1"/>
</dbReference>
<feature type="transmembrane region" description="Helical" evidence="7">
    <location>
        <begin position="12"/>
        <end position="40"/>
    </location>
</feature>
<keyword evidence="6 7" id="KW-0472">Membrane</keyword>
<dbReference type="GO" id="GO:0005886">
    <property type="term" value="C:plasma membrane"/>
    <property type="evidence" value="ECO:0007669"/>
    <property type="project" value="UniProtKB-SubCell"/>
</dbReference>
<dbReference type="CDD" id="cd01127">
    <property type="entry name" value="TrwB_TraG_TraD_VirD4"/>
    <property type="match status" value="2"/>
</dbReference>
<dbReference type="InterPro" id="IPR051539">
    <property type="entry name" value="T4SS-coupling_protein"/>
</dbReference>
<feature type="transmembrane region" description="Helical" evidence="7">
    <location>
        <begin position="120"/>
        <end position="140"/>
    </location>
</feature>
<accession>A0ABD6XFW6</accession>
<keyword evidence="5 7" id="KW-1133">Transmembrane helix</keyword>
<feature type="domain" description="Cytochrome oxidase subunit II transmembrane region profile" evidence="8">
    <location>
        <begin position="1"/>
        <end position="33"/>
    </location>
</feature>
<dbReference type="SUPFAM" id="SSF52540">
    <property type="entry name" value="P-loop containing nucleoside triphosphate hydrolases"/>
    <property type="match status" value="1"/>
</dbReference>
<comment type="caution">
    <text evidence="9">The sequence shown here is derived from an EMBL/GenBank/DDBJ whole genome shotgun (WGS) entry which is preliminary data.</text>
</comment>
<sequence>MIFEIIWVVLKSLILIIYNLISISIISLFQVLSFMLVVIWNTQILWILNLPELVLLVGCLLGILVWLSFRFKIKFAIKIINNFREKFKFSRVWINKLQRKQDELRQNWQEKTKDKGKTKVIGTLIVDLLVLPIRLIILLVSDIALRIVYPLKIVNHQRRRFFKEKKPFLRFKTWRSFFAMGIGFNLGIILLTDYLVSIIRAIITCIYLNILNPKNLVNFDWTVLRWTNLFNISVFLVSPVLAIPLSLIGAWVVWKSAWINWEQYRDYNNNESGDDRFAKLSEVKRQYYLAPDRHKEYSGESGIPILHLNKQNIAGLTLGTLMRYRSKKVTDFLQDLMQKTGVSKLVTGIYLLVKEPINIIVNGTTRSGKGESLVNPSIDTISRAKKKSSLVVTDPKGEIYQASYKTLRKRGYNVQVLSFQDMDWSMSYDPLALAKEAAKHGYYEKVQERVNAVAEAIYRKSKGGFTKGNEKYWEDTAISLFNAITIALIDRANETYNSDQEKDAWDTVTVRNVAKFLIDLGSEIVPVNENGEEVVTPDPRIRYKTKSKLTLYFDQLRKINDKEFSKFREMADINLRNSDFASEETKGNIYSSMLSGINLFLQDNIARLTSKNSLDLESVGNPRRLQVHFRSSRMKGEPNLYVHQAAYISIYQTGYSSKVGIKGKRKYFVRSDKVLLDGNGYLNYVIQKPLSDKFIIEINFNDRNNRREIINDRCKLAGRKRYSKDKDEITGRYELKDVKVDIRSTQGLFELDEFTDINLIYSDKPTALFLVTPPNRSEYNSMSSLLIDQLFNANYEVALKAGRKTSIRIQFILDEFGNLPPIPKMSEKLNIGLGQNIQFMLFVQELTQLVDKYGKESADGILAACSLNILIKAIVKDTLSFYSEQLGKKTITKRGKSTNILDEANPNIRTENPEQALMTVTQLRNLQAGEMVIIRGVKTMDRYGKKVTPDPIFAHGKTEMPYRYMFLNKEFDQSMTLSDIPVESKHRNLDLRQVALDSRDVYEQLKAWRSDLGNIQNAKLRARKNLYQEYLRERPEKTVEDIEEIPENIVVES</sequence>
<dbReference type="Pfam" id="PF12696">
    <property type="entry name" value="TraG-D_C"/>
    <property type="match status" value="1"/>
</dbReference>
<dbReference type="Proteomes" id="UP000244552">
    <property type="component" value="Unassembled WGS sequence"/>
</dbReference>
<dbReference type="Pfam" id="PF02534">
    <property type="entry name" value="T4SS-DNA_transf"/>
    <property type="match status" value="1"/>
</dbReference>
<dbReference type="EMBL" id="QAGV01000007">
    <property type="protein sequence ID" value="PTR95290.1"/>
    <property type="molecule type" value="Genomic_DNA"/>
</dbReference>
<keyword evidence="4 7" id="KW-0812">Transmembrane</keyword>
<name>A0ABD6XFW6_9LACO</name>
<evidence type="ECO:0000256" key="6">
    <source>
        <dbReference type="ARBA" id="ARBA00023136"/>
    </source>
</evidence>
<evidence type="ECO:0000259" key="8">
    <source>
        <dbReference type="PROSITE" id="PS50999"/>
    </source>
</evidence>
<organism evidence="9 10">
    <name type="scientific">Ligilactobacillus salivarius</name>
    <dbReference type="NCBI Taxonomy" id="1624"/>
    <lineage>
        <taxon>Bacteria</taxon>
        <taxon>Bacillati</taxon>
        <taxon>Bacillota</taxon>
        <taxon>Bacilli</taxon>
        <taxon>Lactobacillales</taxon>
        <taxon>Lactobacillaceae</taxon>
        <taxon>Ligilactobacillus</taxon>
    </lineage>
</organism>
<dbReference type="PROSITE" id="PS50999">
    <property type="entry name" value="COX2_TM"/>
    <property type="match status" value="1"/>
</dbReference>
<evidence type="ECO:0000313" key="9">
    <source>
        <dbReference type="EMBL" id="PTR95290.1"/>
    </source>
</evidence>
<feature type="transmembrane region" description="Helical" evidence="7">
    <location>
        <begin position="177"/>
        <end position="208"/>
    </location>
</feature>
<dbReference type="NCBIfam" id="NF045973">
    <property type="entry name" value="conju_CD1115"/>
    <property type="match status" value="1"/>
</dbReference>
<dbReference type="InterPro" id="IPR032689">
    <property type="entry name" value="TraG-D_C"/>
</dbReference>
<evidence type="ECO:0000256" key="2">
    <source>
        <dbReference type="ARBA" id="ARBA00008806"/>
    </source>
</evidence>
<comment type="subcellular location">
    <subcellularLocation>
        <location evidence="1">Cell membrane</location>
        <topology evidence="1">Multi-pass membrane protein</topology>
    </subcellularLocation>
</comment>
<proteinExistence type="inferred from homology"/>
<evidence type="ECO:0000256" key="7">
    <source>
        <dbReference type="SAM" id="Phobius"/>
    </source>
</evidence>
<dbReference type="Gene3D" id="3.40.50.300">
    <property type="entry name" value="P-loop containing nucleotide triphosphate hydrolases"/>
    <property type="match status" value="1"/>
</dbReference>
<evidence type="ECO:0000313" key="10">
    <source>
        <dbReference type="Proteomes" id="UP000244552"/>
    </source>
</evidence>
<dbReference type="InterPro" id="IPR027417">
    <property type="entry name" value="P-loop_NTPase"/>
</dbReference>
<dbReference type="InterPro" id="IPR011759">
    <property type="entry name" value="Cyt_c_oxidase_su2_TM_dom"/>
</dbReference>
<protein>
    <submittedName>
        <fullName evidence="9">Conjugal transfer protein TraG</fullName>
    </submittedName>
</protein>
<dbReference type="PANTHER" id="PTHR37937">
    <property type="entry name" value="CONJUGATIVE TRANSFER: DNA TRANSPORT"/>
    <property type="match status" value="1"/>
</dbReference>
<gene>
    <name evidence="9" type="ORF">DBP89_06630</name>
</gene>
<evidence type="ECO:0000256" key="1">
    <source>
        <dbReference type="ARBA" id="ARBA00004651"/>
    </source>
</evidence>